<accession>M2YFK3</accession>
<proteinExistence type="predicted"/>
<feature type="compositionally biased region" description="Basic and acidic residues" evidence="1">
    <location>
        <begin position="58"/>
        <end position="82"/>
    </location>
</feature>
<dbReference type="EMBL" id="ANHZ02000004">
    <property type="protein sequence ID" value="EME37374.1"/>
    <property type="molecule type" value="Genomic_DNA"/>
</dbReference>
<dbReference type="STRING" id="71999.KPaMU14_10920"/>
<dbReference type="Proteomes" id="UP000009877">
    <property type="component" value="Unassembled WGS sequence"/>
</dbReference>
<keyword evidence="3" id="KW-1185">Reference proteome</keyword>
<reference evidence="2 3" key="1">
    <citation type="journal article" date="2014" name="Genome Announc.">
        <title>Draft Genome Sequence of Kocuria palustris PEL.</title>
        <authorList>
            <person name="Sharma G."/>
            <person name="Khatri I."/>
            <person name="Subramanian S."/>
        </authorList>
    </citation>
    <scope>NUCLEOTIDE SEQUENCE [LARGE SCALE GENOMIC DNA]</scope>
    <source>
        <strain evidence="2 3">PEL</strain>
    </source>
</reference>
<dbReference type="GO" id="GO:0051213">
    <property type="term" value="F:dioxygenase activity"/>
    <property type="evidence" value="ECO:0007669"/>
    <property type="project" value="UniProtKB-KW"/>
</dbReference>
<evidence type="ECO:0000256" key="1">
    <source>
        <dbReference type="SAM" id="MobiDB-lite"/>
    </source>
</evidence>
<dbReference type="AlphaFoldDB" id="M2YFK3"/>
<sequence length="82" mass="9690">MTENLSHLHEVIDNAVIDDRENGVIRAKREIFTDEEVFELEMKYIFEGELDLPGPRVADPERRRLLHDQHRPHPRRDHPGQG</sequence>
<dbReference type="RefSeq" id="WP_006213884.1">
    <property type="nucleotide sequence ID" value="NZ_ANHZ02000004.1"/>
</dbReference>
<organism evidence="2 3">
    <name type="scientific">Kocuria palustris PEL</name>
    <dbReference type="NCBI Taxonomy" id="1236550"/>
    <lineage>
        <taxon>Bacteria</taxon>
        <taxon>Bacillati</taxon>
        <taxon>Actinomycetota</taxon>
        <taxon>Actinomycetes</taxon>
        <taxon>Micrococcales</taxon>
        <taxon>Micrococcaceae</taxon>
        <taxon>Kocuria</taxon>
    </lineage>
</organism>
<evidence type="ECO:0000313" key="2">
    <source>
        <dbReference type="EMBL" id="EME37374.1"/>
    </source>
</evidence>
<evidence type="ECO:0000313" key="3">
    <source>
        <dbReference type="Proteomes" id="UP000009877"/>
    </source>
</evidence>
<feature type="region of interest" description="Disordered" evidence="1">
    <location>
        <begin position="51"/>
        <end position="82"/>
    </location>
</feature>
<name>M2YFK3_9MICC</name>
<protein>
    <submittedName>
        <fullName evidence="2">Benzoate 1,2-dioxygenase alpha subunit</fullName>
    </submittedName>
</protein>
<gene>
    <name evidence="2" type="ORF">C884_01882</name>
</gene>
<comment type="caution">
    <text evidence="2">The sequence shown here is derived from an EMBL/GenBank/DDBJ whole genome shotgun (WGS) entry which is preliminary data.</text>
</comment>